<dbReference type="InParanoid" id="A0A4R5DT66"/>
<dbReference type="OrthoDB" id="4425504at2"/>
<gene>
    <name evidence="1" type="ORF">E1269_03995</name>
</gene>
<dbReference type="Proteomes" id="UP000294739">
    <property type="component" value="Unassembled WGS sequence"/>
</dbReference>
<evidence type="ECO:0000313" key="2">
    <source>
        <dbReference type="Proteomes" id="UP000294739"/>
    </source>
</evidence>
<proteinExistence type="predicted"/>
<name>A0A4R5DT66_9ACTN</name>
<evidence type="ECO:0000313" key="1">
    <source>
        <dbReference type="EMBL" id="TDE14325.1"/>
    </source>
</evidence>
<comment type="caution">
    <text evidence="1">The sequence shown here is derived from an EMBL/GenBank/DDBJ whole genome shotgun (WGS) entry which is preliminary data.</text>
</comment>
<keyword evidence="2" id="KW-1185">Reference proteome</keyword>
<reference evidence="1 2" key="1">
    <citation type="submission" date="2019-03" db="EMBL/GenBank/DDBJ databases">
        <title>Draft genome sequences of novel Actinobacteria.</title>
        <authorList>
            <person name="Sahin N."/>
            <person name="Ay H."/>
            <person name="Saygin H."/>
        </authorList>
    </citation>
    <scope>NUCLEOTIDE SEQUENCE [LARGE SCALE GENOMIC DNA]</scope>
    <source>
        <strain evidence="1 2">5K138</strain>
    </source>
</reference>
<dbReference type="AlphaFoldDB" id="A0A4R5DT66"/>
<dbReference type="EMBL" id="SMKZ01000003">
    <property type="protein sequence ID" value="TDE14325.1"/>
    <property type="molecule type" value="Genomic_DNA"/>
</dbReference>
<dbReference type="RefSeq" id="WP_131891528.1">
    <property type="nucleotide sequence ID" value="NZ_SMKZ01000003.1"/>
</dbReference>
<dbReference type="SUPFAM" id="SSF54786">
    <property type="entry name" value="YcfA/nrd intein domain"/>
    <property type="match status" value="1"/>
</dbReference>
<organism evidence="1 2">
    <name type="scientific">Jiangella asiatica</name>
    <dbReference type="NCBI Taxonomy" id="2530372"/>
    <lineage>
        <taxon>Bacteria</taxon>
        <taxon>Bacillati</taxon>
        <taxon>Actinomycetota</taxon>
        <taxon>Actinomycetes</taxon>
        <taxon>Jiangellales</taxon>
        <taxon>Jiangellaceae</taxon>
        <taxon>Jiangella</taxon>
    </lineage>
</organism>
<sequence>MKYRDVAAALTAQGCSSKPGKGDHEKWYCPCGQHIAVVTKSGMVSPGVVADTIKKLLCLPKGWLQ</sequence>
<protein>
    <submittedName>
        <fullName evidence="1">Type II toxin-antitoxin system HicA family toxin</fullName>
    </submittedName>
</protein>
<dbReference type="InterPro" id="IPR038570">
    <property type="entry name" value="HicA_sf"/>
</dbReference>
<dbReference type="Gene3D" id="3.30.920.30">
    <property type="entry name" value="Hypothetical protein"/>
    <property type="match status" value="1"/>
</dbReference>
<accession>A0A4R5DT66</accession>